<dbReference type="Gene3D" id="1.10.287.110">
    <property type="entry name" value="DnaJ domain"/>
    <property type="match status" value="1"/>
</dbReference>
<proteinExistence type="predicted"/>
<accession>A0A8C7BZ45</accession>
<sequence length="65" mass="7173">MLSLCLCRSWHRSPATRLFSAASGQRSGPRNYYELLGVHPGASTEEVKRAFFSKSKEEAGADTPE</sequence>
<evidence type="ECO:0000313" key="2">
    <source>
        <dbReference type="Proteomes" id="UP000694425"/>
    </source>
</evidence>
<dbReference type="SUPFAM" id="SSF46565">
    <property type="entry name" value="Chaperone J-domain"/>
    <property type="match status" value="1"/>
</dbReference>
<dbReference type="Proteomes" id="UP000694425">
    <property type="component" value="Unplaced"/>
</dbReference>
<gene>
    <name evidence="1" type="primary">DNAJC4</name>
</gene>
<dbReference type="Ensembl" id="ENSNVIT00000029533.1">
    <property type="protein sequence ID" value="ENSNVIP00000025467.1"/>
    <property type="gene ID" value="ENSNVIG00000019687.1"/>
</dbReference>
<dbReference type="PANTHER" id="PTHR44825">
    <property type="match status" value="1"/>
</dbReference>
<reference evidence="1" key="2">
    <citation type="submission" date="2025-09" db="UniProtKB">
        <authorList>
            <consortium name="Ensembl"/>
        </authorList>
    </citation>
    <scope>IDENTIFICATION</scope>
</reference>
<dbReference type="InterPro" id="IPR001623">
    <property type="entry name" value="DnaJ_domain"/>
</dbReference>
<name>A0A8C7BZ45_NEOVI</name>
<keyword evidence="2" id="KW-1185">Reference proteome</keyword>
<organism evidence="1 2">
    <name type="scientific">Neovison vison</name>
    <name type="common">American mink</name>
    <name type="synonym">Mustela vison</name>
    <dbReference type="NCBI Taxonomy" id="452646"/>
    <lineage>
        <taxon>Eukaryota</taxon>
        <taxon>Metazoa</taxon>
        <taxon>Chordata</taxon>
        <taxon>Craniata</taxon>
        <taxon>Vertebrata</taxon>
        <taxon>Euteleostomi</taxon>
        <taxon>Mammalia</taxon>
        <taxon>Eutheria</taxon>
        <taxon>Laurasiatheria</taxon>
        <taxon>Carnivora</taxon>
        <taxon>Caniformia</taxon>
        <taxon>Musteloidea</taxon>
        <taxon>Mustelidae</taxon>
        <taxon>Mustelinae</taxon>
        <taxon>Neogale</taxon>
    </lineage>
</organism>
<dbReference type="InterPro" id="IPR036869">
    <property type="entry name" value="J_dom_sf"/>
</dbReference>
<dbReference type="PANTHER" id="PTHR44825:SF1">
    <property type="entry name" value="DNAJ HOMOLOG SUBFAMILY C MEMBER 4"/>
    <property type="match status" value="1"/>
</dbReference>
<dbReference type="CDD" id="cd06257">
    <property type="entry name" value="DnaJ"/>
    <property type="match status" value="1"/>
</dbReference>
<dbReference type="AlphaFoldDB" id="A0A8C7BZ45"/>
<dbReference type="GeneTree" id="ENSGT00510000048574"/>
<protein>
    <submittedName>
        <fullName evidence="1">DnaJ heat shock protein family (Hsp40) member C4</fullName>
    </submittedName>
</protein>
<reference evidence="1" key="1">
    <citation type="submission" date="2025-08" db="UniProtKB">
        <authorList>
            <consortium name="Ensembl"/>
        </authorList>
    </citation>
    <scope>IDENTIFICATION</scope>
</reference>
<dbReference type="InterPro" id="IPR052763">
    <property type="entry name" value="DnaJ_C4"/>
</dbReference>
<evidence type="ECO:0000313" key="1">
    <source>
        <dbReference type="Ensembl" id="ENSNVIP00000025467.1"/>
    </source>
</evidence>